<keyword evidence="6" id="KW-0694">RNA-binding</keyword>
<dbReference type="RefSeq" id="WP_093828219.1">
    <property type="nucleotide sequence ID" value="NZ_FOLQ01000006.1"/>
</dbReference>
<keyword evidence="4" id="KW-0255">Endonuclease</keyword>
<accession>A0A1I1U7K7</accession>
<dbReference type="Proteomes" id="UP000198598">
    <property type="component" value="Unassembled WGS sequence"/>
</dbReference>
<dbReference type="InterPro" id="IPR012933">
    <property type="entry name" value="HicA_mRNA_interferase"/>
</dbReference>
<keyword evidence="3" id="KW-0540">Nuclease</keyword>
<comment type="similarity">
    <text evidence="1">Belongs to the HicA mRNA interferase family.</text>
</comment>
<gene>
    <name evidence="8" type="ORF">SAMN05216167_10659</name>
</gene>
<dbReference type="InterPro" id="IPR038570">
    <property type="entry name" value="HicA_sf"/>
</dbReference>
<keyword evidence="9" id="KW-1185">Reference proteome</keyword>
<proteinExistence type="inferred from homology"/>
<evidence type="ECO:0000256" key="3">
    <source>
        <dbReference type="ARBA" id="ARBA00022722"/>
    </source>
</evidence>
<sequence>MKIPRNLTGLELIKLLKPFGYEAVRQTGSHIRIQTMQNGQHYETIPRHDPIKIGTLNNILKNIAEHFDLSKEELAKQLFE</sequence>
<name>A0A1I1U7K7_9BACT</name>
<keyword evidence="7" id="KW-0346">Stress response</keyword>
<dbReference type="Gene3D" id="3.30.920.30">
    <property type="entry name" value="Hypothetical protein"/>
    <property type="match status" value="1"/>
</dbReference>
<reference evidence="8 9" key="1">
    <citation type="submission" date="2016-10" db="EMBL/GenBank/DDBJ databases">
        <authorList>
            <person name="de Groot N.N."/>
        </authorList>
    </citation>
    <scope>NUCLEOTIDE SEQUENCE [LARGE SCALE GENOMIC DNA]</scope>
    <source>
        <strain evidence="8 9">DSM 26130</strain>
    </source>
</reference>
<evidence type="ECO:0000256" key="6">
    <source>
        <dbReference type="ARBA" id="ARBA00022884"/>
    </source>
</evidence>
<dbReference type="SUPFAM" id="SSF54786">
    <property type="entry name" value="YcfA/nrd intein domain"/>
    <property type="match status" value="1"/>
</dbReference>
<dbReference type="EMBL" id="FOLQ01000006">
    <property type="protein sequence ID" value="SFD63890.1"/>
    <property type="molecule type" value="Genomic_DNA"/>
</dbReference>
<dbReference type="Pfam" id="PF07927">
    <property type="entry name" value="HicA_toxin"/>
    <property type="match status" value="1"/>
</dbReference>
<organism evidence="8 9">
    <name type="scientific">Spirosoma endophyticum</name>
    <dbReference type="NCBI Taxonomy" id="662367"/>
    <lineage>
        <taxon>Bacteria</taxon>
        <taxon>Pseudomonadati</taxon>
        <taxon>Bacteroidota</taxon>
        <taxon>Cytophagia</taxon>
        <taxon>Cytophagales</taxon>
        <taxon>Cytophagaceae</taxon>
        <taxon>Spirosoma</taxon>
    </lineage>
</organism>
<evidence type="ECO:0000256" key="7">
    <source>
        <dbReference type="ARBA" id="ARBA00023016"/>
    </source>
</evidence>
<evidence type="ECO:0000313" key="8">
    <source>
        <dbReference type="EMBL" id="SFD63890.1"/>
    </source>
</evidence>
<dbReference type="GO" id="GO:0003729">
    <property type="term" value="F:mRNA binding"/>
    <property type="evidence" value="ECO:0007669"/>
    <property type="project" value="InterPro"/>
</dbReference>
<dbReference type="GO" id="GO:0016787">
    <property type="term" value="F:hydrolase activity"/>
    <property type="evidence" value="ECO:0007669"/>
    <property type="project" value="UniProtKB-KW"/>
</dbReference>
<dbReference type="GO" id="GO:0004519">
    <property type="term" value="F:endonuclease activity"/>
    <property type="evidence" value="ECO:0007669"/>
    <property type="project" value="UniProtKB-KW"/>
</dbReference>
<dbReference type="OrthoDB" id="121656at2"/>
<evidence type="ECO:0000313" key="9">
    <source>
        <dbReference type="Proteomes" id="UP000198598"/>
    </source>
</evidence>
<evidence type="ECO:0000256" key="1">
    <source>
        <dbReference type="ARBA" id="ARBA00006620"/>
    </source>
</evidence>
<keyword evidence="5" id="KW-0378">Hydrolase</keyword>
<evidence type="ECO:0000256" key="2">
    <source>
        <dbReference type="ARBA" id="ARBA00022649"/>
    </source>
</evidence>
<evidence type="ECO:0000256" key="5">
    <source>
        <dbReference type="ARBA" id="ARBA00022801"/>
    </source>
</evidence>
<keyword evidence="2" id="KW-1277">Toxin-antitoxin system</keyword>
<protein>
    <submittedName>
        <fullName evidence="8">Predicted RNA binding protein YcfA, dsRBD-like fold, HicA-like mRNA interferase family</fullName>
    </submittedName>
</protein>
<evidence type="ECO:0000256" key="4">
    <source>
        <dbReference type="ARBA" id="ARBA00022759"/>
    </source>
</evidence>
<dbReference type="STRING" id="662367.SAMN05216167_10659"/>
<dbReference type="AlphaFoldDB" id="A0A1I1U7K7"/>